<dbReference type="Pfam" id="PF17389">
    <property type="entry name" value="Bac_rhamnosid6H"/>
    <property type="match status" value="1"/>
</dbReference>
<dbReference type="Gene3D" id="1.50.10.10">
    <property type="match status" value="1"/>
</dbReference>
<dbReference type="InterPro" id="IPR012341">
    <property type="entry name" value="6hp_glycosidase-like_sf"/>
</dbReference>
<comment type="caution">
    <text evidence="3">The sequence shown here is derived from an EMBL/GenBank/DDBJ whole genome shotgun (WGS) entry which is preliminary data.</text>
</comment>
<evidence type="ECO:0000259" key="2">
    <source>
        <dbReference type="Pfam" id="PF17390"/>
    </source>
</evidence>
<dbReference type="InParanoid" id="A0A507APY0"/>
<dbReference type="GO" id="GO:0005975">
    <property type="term" value="P:carbohydrate metabolic process"/>
    <property type="evidence" value="ECO:0007669"/>
    <property type="project" value="InterPro"/>
</dbReference>
<dbReference type="OrthoDB" id="10036721at2759"/>
<evidence type="ECO:0008006" key="5">
    <source>
        <dbReference type="Google" id="ProtNLM"/>
    </source>
</evidence>
<dbReference type="Pfam" id="PF17390">
    <property type="entry name" value="Bac_rhamnosid_C"/>
    <property type="match status" value="1"/>
</dbReference>
<dbReference type="GO" id="GO:0003824">
    <property type="term" value="F:catalytic activity"/>
    <property type="evidence" value="ECO:0007669"/>
    <property type="project" value="UniProtKB-ARBA"/>
</dbReference>
<accession>A0A507APY0</accession>
<gene>
    <name evidence="3" type="ORF">E0L32_009345</name>
</gene>
<keyword evidence="4" id="KW-1185">Reference proteome</keyword>
<dbReference type="PANTHER" id="PTHR34987">
    <property type="entry name" value="C, PUTATIVE (AFU_ORTHOLOGUE AFUA_3G02880)-RELATED"/>
    <property type="match status" value="1"/>
</dbReference>
<evidence type="ECO:0000259" key="1">
    <source>
        <dbReference type="Pfam" id="PF17389"/>
    </source>
</evidence>
<dbReference type="SUPFAM" id="SSF48208">
    <property type="entry name" value="Six-hairpin glycosidases"/>
    <property type="match status" value="1"/>
</dbReference>
<evidence type="ECO:0000313" key="4">
    <source>
        <dbReference type="Proteomes" id="UP000319257"/>
    </source>
</evidence>
<dbReference type="InterPro" id="IPR035396">
    <property type="entry name" value="Bac_rhamnosid6H"/>
</dbReference>
<proteinExistence type="predicted"/>
<dbReference type="Proteomes" id="UP000319257">
    <property type="component" value="Unassembled WGS sequence"/>
</dbReference>
<name>A0A507APY0_9PEZI</name>
<dbReference type="STRING" id="1093900.A0A507APY0"/>
<reference evidence="3 4" key="1">
    <citation type="submission" date="2019-06" db="EMBL/GenBank/DDBJ databases">
        <title>Draft genome sequence of the filamentous fungus Phialemoniopsis curvata isolated from diesel fuel.</title>
        <authorList>
            <person name="Varaljay V.A."/>
            <person name="Lyon W.J."/>
            <person name="Crouch A.L."/>
            <person name="Drake C.E."/>
            <person name="Hollomon J.M."/>
            <person name="Nadeau L.J."/>
            <person name="Nunn H.S."/>
            <person name="Stevenson B.S."/>
            <person name="Bojanowski C.L."/>
            <person name="Crookes-Goodson W.J."/>
        </authorList>
    </citation>
    <scope>NUCLEOTIDE SEQUENCE [LARGE SCALE GENOMIC DNA]</scope>
    <source>
        <strain evidence="3 4">D216</strain>
    </source>
</reference>
<protein>
    <recommendedName>
        <fullName evidence="5">Alpha-L-rhamnosidase</fullName>
    </recommendedName>
</protein>
<dbReference type="EMBL" id="SKBQ01000067">
    <property type="protein sequence ID" value="TPX09457.1"/>
    <property type="molecule type" value="Genomic_DNA"/>
</dbReference>
<dbReference type="Gene3D" id="2.60.420.10">
    <property type="entry name" value="Maltose phosphorylase, domain 3"/>
    <property type="match status" value="1"/>
</dbReference>
<dbReference type="InterPro" id="IPR035398">
    <property type="entry name" value="Bac_rhamnosid_C"/>
</dbReference>
<feature type="domain" description="Alpha-L-rhamnosidase six-hairpin glycosidase" evidence="1">
    <location>
        <begin position="324"/>
        <end position="538"/>
    </location>
</feature>
<dbReference type="GeneID" id="41976792"/>
<dbReference type="PANTHER" id="PTHR34987:SF5">
    <property type="entry name" value="ALPHA-RHAMNOSIDASE"/>
    <property type="match status" value="1"/>
</dbReference>
<dbReference type="RefSeq" id="XP_030991168.1">
    <property type="nucleotide sequence ID" value="XM_031144300.1"/>
</dbReference>
<sequence length="773" mass="83020">MAAPSSSQSRQARQASTSLFKRVWLVMMRSPRASILAVLVAAAALAVAAPSPQQQVMDNNDTSWQRFVRAPSTHTVKPARIHETSGDVLNPDSLLGASTDGGVGPTVLTRQAAGDQVPMIVIDFGINVAGLLQIDFAGSTTNGRWTDDGGNKSVVQGRDTLPRPGLKLAFSETLQFLTNRSDFTRSDNANGAQKITPGTDQIAVKQDPYTWLDQLGCENGTQVCADGLHGFRYVKIYLDALDSDAPLTTSTGSVGIKSVKLLYSGLLGTPDTFTGHFECSDPDITQWWYDAVYTNDMCTDVFRANDTEPRGAASPTLLGKLVLHDGPKRDRDPYVGDLAVSALTSYLSHDVPEAARNVLEDLAIHQRDDGWIPPASINDYTLPLFDYPLWWVVCTVEYVMYTGNMSFIQTYYPTMAKALDVFYPAHTNNDTGLIEREGYGDYAFLPRSGAVTYYNALYVHALGKAASMADLLGKGEDASRWRSRAAAVGPALVKRNWDAKAGAFFDGGPCGDQAICSVHAQDGNSLAILSGVASNSSSGSASPQSILDYMSTAMAREYGNAFYDSSILDPNADFSNRVYAFISYFELAARFSISSDPKIVGSAFEELRRLYGWMATHDPTVTFWEGIGANGSPYEGGFTSMAHGWSTGIVPLMVNYVLGVTPTKPGFKGWNVRPVPGDLAWARGAVPTPSGAITVQWQMAGGGRNGLFWMQVTAPGDTSGTVAVPLPGGAKVLTLNGELVFDVQARSAARGARQDGGFVLVDVTGGKHVFVVE</sequence>
<evidence type="ECO:0000313" key="3">
    <source>
        <dbReference type="EMBL" id="TPX09457.1"/>
    </source>
</evidence>
<feature type="domain" description="Alpha-L-rhamnosidase C-terminal" evidence="2">
    <location>
        <begin position="659"/>
        <end position="728"/>
    </location>
</feature>
<dbReference type="InterPro" id="IPR008928">
    <property type="entry name" value="6-hairpin_glycosidase_sf"/>
</dbReference>
<organism evidence="3 4">
    <name type="scientific">Thyridium curvatum</name>
    <dbReference type="NCBI Taxonomy" id="1093900"/>
    <lineage>
        <taxon>Eukaryota</taxon>
        <taxon>Fungi</taxon>
        <taxon>Dikarya</taxon>
        <taxon>Ascomycota</taxon>
        <taxon>Pezizomycotina</taxon>
        <taxon>Sordariomycetes</taxon>
        <taxon>Sordariomycetidae</taxon>
        <taxon>Thyridiales</taxon>
        <taxon>Thyridiaceae</taxon>
        <taxon>Thyridium</taxon>
    </lineage>
</organism>
<dbReference type="AlphaFoldDB" id="A0A507APY0"/>